<keyword evidence="1" id="KW-0472">Membrane</keyword>
<feature type="transmembrane region" description="Helical" evidence="1">
    <location>
        <begin position="76"/>
        <end position="104"/>
    </location>
</feature>
<name>A0A918W0Y9_9FLAO</name>
<evidence type="ECO:0000313" key="2">
    <source>
        <dbReference type="EMBL" id="GHA42276.1"/>
    </source>
</evidence>
<gene>
    <name evidence="2" type="ORF">GCM10007103_24490</name>
</gene>
<feature type="transmembrane region" description="Helical" evidence="1">
    <location>
        <begin position="239"/>
        <end position="268"/>
    </location>
</feature>
<evidence type="ECO:0000313" key="3">
    <source>
        <dbReference type="Proteomes" id="UP000610456"/>
    </source>
</evidence>
<keyword evidence="3" id="KW-1185">Reference proteome</keyword>
<dbReference type="Proteomes" id="UP000610456">
    <property type="component" value="Unassembled WGS sequence"/>
</dbReference>
<feature type="transmembrane region" description="Helical" evidence="1">
    <location>
        <begin position="125"/>
        <end position="147"/>
    </location>
</feature>
<sequence>MTENYIQFKKQRELGDIITDTFSFLRANYKLLFKLIFKIAGPAFLVLLLALTYYSYLSLETLETSIFDMAATLDVGTYLITGAVLLFSMLAFSVLLYGTVLHFISSYIKNNGTVLEDEVKQGVKYDFGNLLGLLVLCGIILFFGLILCVIPGVYLWVPVSIAPAVMVFGRQSISDAIGEAFKLIKDNWWMTFFTLLVMTILVYIVGLIFQIPLFIYYFIKTFTMAQEGSAADPSTLFDWVYVVFNVISNLAQYLLSTIIVVATAFIYYDLNEKKNFTGTYETISNLGSSEKK</sequence>
<keyword evidence="1" id="KW-0812">Transmembrane</keyword>
<evidence type="ECO:0000256" key="1">
    <source>
        <dbReference type="SAM" id="Phobius"/>
    </source>
</evidence>
<keyword evidence="1" id="KW-1133">Transmembrane helix</keyword>
<dbReference type="RefSeq" id="WP_189605054.1">
    <property type="nucleotide sequence ID" value="NZ_BMXB01000010.1"/>
</dbReference>
<reference evidence="2" key="2">
    <citation type="submission" date="2020-09" db="EMBL/GenBank/DDBJ databases">
        <authorList>
            <person name="Sun Q."/>
            <person name="Kim S."/>
        </authorList>
    </citation>
    <scope>NUCLEOTIDE SEQUENCE</scope>
    <source>
        <strain evidence="2">KCTC 12719</strain>
    </source>
</reference>
<accession>A0A918W0Y9</accession>
<feature type="transmembrane region" description="Helical" evidence="1">
    <location>
        <begin position="35"/>
        <end position="56"/>
    </location>
</feature>
<comment type="caution">
    <text evidence="2">The sequence shown here is derived from an EMBL/GenBank/DDBJ whole genome shotgun (WGS) entry which is preliminary data.</text>
</comment>
<dbReference type="AlphaFoldDB" id="A0A918W0Y9"/>
<feature type="transmembrane region" description="Helical" evidence="1">
    <location>
        <begin position="190"/>
        <end position="219"/>
    </location>
</feature>
<evidence type="ECO:0008006" key="4">
    <source>
        <dbReference type="Google" id="ProtNLM"/>
    </source>
</evidence>
<organism evidence="2 3">
    <name type="scientific">Salinimicrobium marinum</name>
    <dbReference type="NCBI Taxonomy" id="680283"/>
    <lineage>
        <taxon>Bacteria</taxon>
        <taxon>Pseudomonadati</taxon>
        <taxon>Bacteroidota</taxon>
        <taxon>Flavobacteriia</taxon>
        <taxon>Flavobacteriales</taxon>
        <taxon>Flavobacteriaceae</taxon>
        <taxon>Salinimicrobium</taxon>
    </lineage>
</organism>
<proteinExistence type="predicted"/>
<reference evidence="2" key="1">
    <citation type="journal article" date="2014" name="Int. J. Syst. Evol. Microbiol.">
        <title>Complete genome sequence of Corynebacterium casei LMG S-19264T (=DSM 44701T), isolated from a smear-ripened cheese.</title>
        <authorList>
            <consortium name="US DOE Joint Genome Institute (JGI-PGF)"/>
            <person name="Walter F."/>
            <person name="Albersmeier A."/>
            <person name="Kalinowski J."/>
            <person name="Ruckert C."/>
        </authorList>
    </citation>
    <scope>NUCLEOTIDE SEQUENCE</scope>
    <source>
        <strain evidence="2">KCTC 12719</strain>
    </source>
</reference>
<protein>
    <recommendedName>
        <fullName evidence="4">Membrane domain of glycerophosphoryl diester phosphodiesterase</fullName>
    </recommendedName>
</protein>
<dbReference type="EMBL" id="BMXB01000010">
    <property type="protein sequence ID" value="GHA42276.1"/>
    <property type="molecule type" value="Genomic_DNA"/>
</dbReference>